<feature type="coiled-coil region" evidence="2">
    <location>
        <begin position="44"/>
        <end position="90"/>
    </location>
</feature>
<dbReference type="Proteomes" id="UP000219546">
    <property type="component" value="Unassembled WGS sequence"/>
</dbReference>
<name>A0A285D1A7_9BACI</name>
<evidence type="ECO:0000313" key="4">
    <source>
        <dbReference type="Proteomes" id="UP000219546"/>
    </source>
</evidence>
<keyword evidence="4" id="KW-1185">Reference proteome</keyword>
<organism evidence="3 4">
    <name type="scientific">Bacillus oleivorans</name>
    <dbReference type="NCBI Taxonomy" id="1448271"/>
    <lineage>
        <taxon>Bacteria</taxon>
        <taxon>Bacillati</taxon>
        <taxon>Bacillota</taxon>
        <taxon>Bacilli</taxon>
        <taxon>Bacillales</taxon>
        <taxon>Bacillaceae</taxon>
        <taxon>Bacillus</taxon>
    </lineage>
</organism>
<evidence type="ECO:0000256" key="1">
    <source>
        <dbReference type="ARBA" id="ARBA00009108"/>
    </source>
</evidence>
<protein>
    <submittedName>
        <fullName evidence="3">Uncharacterized protein YlxW (UPF0749 family)</fullName>
    </submittedName>
</protein>
<evidence type="ECO:0000256" key="2">
    <source>
        <dbReference type="SAM" id="Coils"/>
    </source>
</evidence>
<proteinExistence type="inferred from homology"/>
<dbReference type="AlphaFoldDB" id="A0A285D1A7"/>
<dbReference type="Gene3D" id="3.30.70.1880">
    <property type="entry name" value="Protein of unknown function DUF881"/>
    <property type="match status" value="1"/>
</dbReference>
<keyword evidence="2" id="KW-0175">Coiled coil</keyword>
<accession>A0A285D1A7</accession>
<dbReference type="PANTHER" id="PTHR37313">
    <property type="entry name" value="UPF0749 PROTEIN RV1825"/>
    <property type="match status" value="1"/>
</dbReference>
<sequence>MKKSMIIFSLVTLLIGFMVAIQFRTIQEPVQRDTRDTWEVRELIIQEKELQSELIREIRQIEEKLAQYEETQAQDELEVLNTTLDEFKVEAGLTEYSGPGLIISITPYFQGIDLGQEAVVLTPELLKKLINELYMYGAEHISIQGQRLISTSVIRDINNETKVDGLPLNRFPIEIKLVAENEELAEKVYNRIQASNLEDEFFVEDLRFSVSNVMDEVELPAYLDSIEIGNMKPAEE</sequence>
<evidence type="ECO:0000313" key="3">
    <source>
        <dbReference type="EMBL" id="SNX73455.1"/>
    </source>
</evidence>
<dbReference type="PANTHER" id="PTHR37313:SF2">
    <property type="entry name" value="UPF0749 PROTEIN YLXX"/>
    <property type="match status" value="1"/>
</dbReference>
<comment type="similarity">
    <text evidence="1">Belongs to the UPF0749 family.</text>
</comment>
<gene>
    <name evidence="3" type="ORF">SAMN05877753_10772</name>
</gene>
<dbReference type="InterPro" id="IPR010273">
    <property type="entry name" value="DUF881"/>
</dbReference>
<dbReference type="Pfam" id="PF05949">
    <property type="entry name" value="DUF881"/>
    <property type="match status" value="1"/>
</dbReference>
<reference evidence="3 4" key="1">
    <citation type="submission" date="2017-08" db="EMBL/GenBank/DDBJ databases">
        <authorList>
            <person name="de Groot N.N."/>
        </authorList>
    </citation>
    <scope>NUCLEOTIDE SEQUENCE [LARGE SCALE GENOMIC DNA]</scope>
    <source>
        <strain evidence="3 4">JC228</strain>
    </source>
</reference>
<dbReference type="EMBL" id="OAOP01000007">
    <property type="protein sequence ID" value="SNX73455.1"/>
    <property type="molecule type" value="Genomic_DNA"/>
</dbReference>